<evidence type="ECO:0000256" key="5">
    <source>
        <dbReference type="ARBA" id="ARBA00022692"/>
    </source>
</evidence>
<dbReference type="KEGG" id="mbas:ALGA_1022"/>
<gene>
    <name evidence="13" type="ORF">ALGA_1022</name>
</gene>
<feature type="transmembrane region" description="Helical" evidence="12">
    <location>
        <begin position="397"/>
        <end position="417"/>
    </location>
</feature>
<evidence type="ECO:0000256" key="11">
    <source>
        <dbReference type="RuleBase" id="RU362091"/>
    </source>
</evidence>
<evidence type="ECO:0000256" key="1">
    <source>
        <dbReference type="ARBA" id="ARBA00004651"/>
    </source>
</evidence>
<feature type="transmembrane region" description="Helical" evidence="12">
    <location>
        <begin position="375"/>
        <end position="391"/>
    </location>
</feature>
<evidence type="ECO:0000313" key="14">
    <source>
        <dbReference type="Proteomes" id="UP000218267"/>
    </source>
</evidence>
<accession>A0A1Y1CG99</accession>
<keyword evidence="8" id="KW-0406">Ion transport</keyword>
<dbReference type="GO" id="GO:0006814">
    <property type="term" value="P:sodium ion transport"/>
    <property type="evidence" value="ECO:0007669"/>
    <property type="project" value="UniProtKB-KW"/>
</dbReference>
<keyword evidence="5 12" id="KW-0812">Transmembrane</keyword>
<feature type="transmembrane region" description="Helical" evidence="12">
    <location>
        <begin position="78"/>
        <end position="98"/>
    </location>
</feature>
<feature type="transmembrane region" description="Helical" evidence="12">
    <location>
        <begin position="152"/>
        <end position="170"/>
    </location>
</feature>
<keyword evidence="4" id="KW-1003">Cell membrane</keyword>
<dbReference type="EMBL" id="AP018042">
    <property type="protein sequence ID" value="BAX79408.1"/>
    <property type="molecule type" value="Genomic_DNA"/>
</dbReference>
<organism evidence="13 14">
    <name type="scientific">Labilibaculum antarcticum</name>
    <dbReference type="NCBI Taxonomy" id="1717717"/>
    <lineage>
        <taxon>Bacteria</taxon>
        <taxon>Pseudomonadati</taxon>
        <taxon>Bacteroidota</taxon>
        <taxon>Bacteroidia</taxon>
        <taxon>Marinilabiliales</taxon>
        <taxon>Marinifilaceae</taxon>
        <taxon>Labilibaculum</taxon>
    </lineage>
</organism>
<dbReference type="PANTHER" id="PTHR42985">
    <property type="entry name" value="SODIUM-COUPLED MONOCARBOXYLATE TRANSPORTER"/>
    <property type="match status" value="1"/>
</dbReference>
<sequence>MSPVSILLVVVGYFCLLLLISYFTGRKADNKGFFVGNKQSPWYVVSFGMVGASLSGVTFISVPGWVKSIDFTYMQMVFGYMLGYIVVANILLPLYYKLNLTSIYSYLDGRFGKTSYKTGASFFLLSRTIGASFRLFLMANVLQITVFDAWDVPFFVTVLITILLIWLYTFRGGIKTIVWTDTLQTLFMLLAVGVSIYLIMDKLNMDISGLANTISKSDYSRVFEFGDWKSTQNFFKQFFTGAFITIVMTGLDQDMMQKNLSCKNLREAKKNMYWYGFAFIPANFLFLILGALLLIFAQHEGIAIPERGDDLFPILATQHLGPVVSLFFLIGLMAAAYSSADSALTSLTTSFTVDILGADENDEVQTRKLRFRSHILFSLLLLVVILIFRAINDDSVISAIFTIAGYTYGPLLGLYAFGLFTKLQVKDKLVPFIAILAPVICYAIKDIAMTKFGVPIGFELLMINGLLTFVGLWLIRKK</sequence>
<dbReference type="CDD" id="cd10326">
    <property type="entry name" value="SLC5sbd_NIS-like"/>
    <property type="match status" value="1"/>
</dbReference>
<evidence type="ECO:0000256" key="6">
    <source>
        <dbReference type="ARBA" id="ARBA00022989"/>
    </source>
</evidence>
<dbReference type="InterPro" id="IPR038377">
    <property type="entry name" value="Na/Glc_symporter_sf"/>
</dbReference>
<dbReference type="GO" id="GO:0005886">
    <property type="term" value="C:plasma membrane"/>
    <property type="evidence" value="ECO:0007669"/>
    <property type="project" value="UniProtKB-SubCell"/>
</dbReference>
<comment type="similarity">
    <text evidence="2 11">Belongs to the sodium:solute symporter (SSF) (TC 2.A.21) family.</text>
</comment>
<keyword evidence="14" id="KW-1185">Reference proteome</keyword>
<dbReference type="PANTHER" id="PTHR42985:SF47">
    <property type="entry name" value="INTEGRAL MEMBRANE TRANSPORT PROTEIN"/>
    <property type="match status" value="1"/>
</dbReference>
<dbReference type="InterPro" id="IPR001734">
    <property type="entry name" value="Na/solute_symporter"/>
</dbReference>
<feature type="transmembrane region" description="Helical" evidence="12">
    <location>
        <begin position="182"/>
        <end position="200"/>
    </location>
</feature>
<dbReference type="PROSITE" id="PS50283">
    <property type="entry name" value="NA_SOLUT_SYMP_3"/>
    <property type="match status" value="1"/>
</dbReference>
<evidence type="ECO:0000256" key="7">
    <source>
        <dbReference type="ARBA" id="ARBA00023053"/>
    </source>
</evidence>
<reference evidence="14" key="2">
    <citation type="journal article" date="2020" name="Antonie Van Leeuwenhoek">
        <title>Labilibaculum antarcticum sp. nov., a novel facultative anaerobic, psychrotorelant bacterium isolated from marine sediment of Antarctica.</title>
        <authorList>
            <person name="Watanabe M."/>
            <person name="Kojima H."/>
            <person name="Fukui M."/>
        </authorList>
    </citation>
    <scope>NUCLEOTIDE SEQUENCE [LARGE SCALE GENOMIC DNA]</scope>
    <source>
        <strain evidence="14">SPP2</strain>
    </source>
</reference>
<dbReference type="Gene3D" id="1.20.1730.10">
    <property type="entry name" value="Sodium/glucose cotransporter"/>
    <property type="match status" value="1"/>
</dbReference>
<feature type="transmembrane region" description="Helical" evidence="12">
    <location>
        <begin position="316"/>
        <end position="337"/>
    </location>
</feature>
<dbReference type="Proteomes" id="UP000218267">
    <property type="component" value="Chromosome"/>
</dbReference>
<evidence type="ECO:0000313" key="13">
    <source>
        <dbReference type="EMBL" id="BAX79408.1"/>
    </source>
</evidence>
<proteinExistence type="inferred from homology"/>
<feature type="transmembrane region" description="Helical" evidence="12">
    <location>
        <begin position="272"/>
        <end position="296"/>
    </location>
</feature>
<evidence type="ECO:0000256" key="8">
    <source>
        <dbReference type="ARBA" id="ARBA00023065"/>
    </source>
</evidence>
<evidence type="ECO:0000256" key="3">
    <source>
        <dbReference type="ARBA" id="ARBA00022448"/>
    </source>
</evidence>
<evidence type="ECO:0000256" key="9">
    <source>
        <dbReference type="ARBA" id="ARBA00023136"/>
    </source>
</evidence>
<comment type="subcellular location">
    <subcellularLocation>
        <location evidence="1">Cell membrane</location>
        <topology evidence="1">Multi-pass membrane protein</topology>
    </subcellularLocation>
</comment>
<feature type="transmembrane region" description="Helical" evidence="12">
    <location>
        <begin position="429"/>
        <end position="448"/>
    </location>
</feature>
<evidence type="ECO:0000256" key="2">
    <source>
        <dbReference type="ARBA" id="ARBA00006434"/>
    </source>
</evidence>
<name>A0A1Y1CG99_9BACT</name>
<evidence type="ECO:0000256" key="4">
    <source>
        <dbReference type="ARBA" id="ARBA00022475"/>
    </source>
</evidence>
<feature type="transmembrane region" description="Helical" evidence="12">
    <location>
        <begin position="6"/>
        <end position="23"/>
    </location>
</feature>
<keyword evidence="3" id="KW-0813">Transport</keyword>
<reference evidence="13 14" key="1">
    <citation type="journal article" date="2018" name="Mar. Genomics">
        <title>Complete genome sequence of Marinifilaceae bacterium strain SPP2, isolated from the Antarctic marine sediment.</title>
        <authorList>
            <person name="Watanabe M."/>
            <person name="Kojima H."/>
            <person name="Fukui M."/>
        </authorList>
    </citation>
    <scope>NUCLEOTIDE SEQUENCE [LARGE SCALE GENOMIC DNA]</scope>
    <source>
        <strain evidence="13 14">SPP2</strain>
    </source>
</reference>
<dbReference type="AlphaFoldDB" id="A0A1Y1CG99"/>
<keyword evidence="10" id="KW-0739">Sodium transport</keyword>
<keyword evidence="7" id="KW-0915">Sodium</keyword>
<dbReference type="GO" id="GO:0015293">
    <property type="term" value="F:symporter activity"/>
    <property type="evidence" value="ECO:0007669"/>
    <property type="project" value="TreeGrafter"/>
</dbReference>
<feature type="transmembrane region" description="Helical" evidence="12">
    <location>
        <begin position="454"/>
        <end position="475"/>
    </location>
</feature>
<dbReference type="InterPro" id="IPR051163">
    <property type="entry name" value="Sodium:Solute_Symporter_SSF"/>
</dbReference>
<dbReference type="RefSeq" id="WP_096428315.1">
    <property type="nucleotide sequence ID" value="NZ_AP018042.1"/>
</dbReference>
<dbReference type="Pfam" id="PF00474">
    <property type="entry name" value="SSF"/>
    <property type="match status" value="1"/>
</dbReference>
<feature type="transmembrane region" description="Helical" evidence="12">
    <location>
        <begin position="43"/>
        <end position="66"/>
    </location>
</feature>
<dbReference type="OrthoDB" id="891563at2"/>
<keyword evidence="6 12" id="KW-1133">Transmembrane helix</keyword>
<protein>
    <submittedName>
        <fullName evidence="13">Sodium:solute symporter</fullName>
    </submittedName>
</protein>
<feature type="transmembrane region" description="Helical" evidence="12">
    <location>
        <begin position="234"/>
        <end position="251"/>
    </location>
</feature>
<evidence type="ECO:0000256" key="12">
    <source>
        <dbReference type="SAM" id="Phobius"/>
    </source>
</evidence>
<evidence type="ECO:0000256" key="10">
    <source>
        <dbReference type="ARBA" id="ARBA00023201"/>
    </source>
</evidence>
<feature type="transmembrane region" description="Helical" evidence="12">
    <location>
        <begin position="119"/>
        <end position="146"/>
    </location>
</feature>
<keyword evidence="9 12" id="KW-0472">Membrane</keyword>